<reference evidence="3" key="1">
    <citation type="journal article" date="2013" name="Genome Announc.">
        <title>Draft genome sequence of the basidiomycetous yeast-like fungus Pseudozyma hubeiensis SY62, which produces an abundant amount of the biosurfactant mannosylerythritol lipids.</title>
        <authorList>
            <person name="Konishi M."/>
            <person name="Hatada Y."/>
            <person name="Horiuchi J."/>
        </authorList>
    </citation>
    <scope>NUCLEOTIDE SEQUENCE [LARGE SCALE GENOMIC DNA]</scope>
    <source>
        <strain evidence="3">SY62</strain>
    </source>
</reference>
<feature type="compositionally biased region" description="Acidic residues" evidence="1">
    <location>
        <begin position="34"/>
        <end position="45"/>
    </location>
</feature>
<dbReference type="EMBL" id="DF238822">
    <property type="protein sequence ID" value="GAC99027.1"/>
    <property type="molecule type" value="Genomic_DNA"/>
</dbReference>
<dbReference type="HOGENOM" id="CLU_2441827_0_0_1"/>
<proteinExistence type="predicted"/>
<feature type="region of interest" description="Disordered" evidence="1">
    <location>
        <begin position="1"/>
        <end position="60"/>
    </location>
</feature>
<dbReference type="OrthoDB" id="5373615at2759"/>
<protein>
    <submittedName>
        <fullName evidence="2">Uncharacterized protein</fullName>
    </submittedName>
</protein>
<evidence type="ECO:0000313" key="3">
    <source>
        <dbReference type="Proteomes" id="UP000014071"/>
    </source>
</evidence>
<dbReference type="STRING" id="1305764.R9PCQ7"/>
<accession>R9PCQ7</accession>
<dbReference type="Proteomes" id="UP000014071">
    <property type="component" value="Unassembled WGS sequence"/>
</dbReference>
<dbReference type="AlphaFoldDB" id="R9PCQ7"/>
<sequence>MHGQAAAGEIVATSKFKPSKASSTAAKQRQQEADVVDDWDAESNDDDSKAGTQSADVFKKSNDQWTEALGYLDRCFRRDRPAPRGRVEEG</sequence>
<evidence type="ECO:0000313" key="2">
    <source>
        <dbReference type="EMBL" id="GAC99027.1"/>
    </source>
</evidence>
<dbReference type="GeneID" id="24111893"/>
<gene>
    <name evidence="2" type="ORF">PHSY_006624</name>
</gene>
<dbReference type="RefSeq" id="XP_012192614.1">
    <property type="nucleotide sequence ID" value="XM_012337224.1"/>
</dbReference>
<keyword evidence="3" id="KW-1185">Reference proteome</keyword>
<organism evidence="2 3">
    <name type="scientific">Pseudozyma hubeiensis (strain SY62)</name>
    <name type="common">Yeast</name>
    <dbReference type="NCBI Taxonomy" id="1305764"/>
    <lineage>
        <taxon>Eukaryota</taxon>
        <taxon>Fungi</taxon>
        <taxon>Dikarya</taxon>
        <taxon>Basidiomycota</taxon>
        <taxon>Ustilaginomycotina</taxon>
        <taxon>Ustilaginomycetes</taxon>
        <taxon>Ustilaginales</taxon>
        <taxon>Ustilaginaceae</taxon>
        <taxon>Pseudozyma</taxon>
    </lineage>
</organism>
<evidence type="ECO:0000256" key="1">
    <source>
        <dbReference type="SAM" id="MobiDB-lite"/>
    </source>
</evidence>
<name>R9PCQ7_PSEHS</name>